<sequence length="290" mass="31180">GDQEVRAGAVIIASGGFGHNPEFIEKYWPDAHEHGDRVWAISGPKAVGDGITLGEQAGATSAGFNRGLLLLTPGFNRDLEVAAPPWCILVSREGRRFTAETAPYTVMAGLFKRNGFVAYAVFDEETRKQADDMPVGPSWTSEALLNYAEQGKIFRSESLKDLAEQAKINVAPLLGTIEKYNESCADGVDHDYFKPIGLLPIKTPPYYAVEVRPSVIAWTGYGLRTGPETNVIGKDERPVRGLFAAGETVGTLHGDRYIGGGGSFGPALTFGRISGREAARHALETAGLIE</sequence>
<feature type="domain" description="FAD-dependent oxidoreductase 2 FAD-binding" evidence="5">
    <location>
        <begin position="3"/>
        <end position="260"/>
    </location>
</feature>
<dbReference type="SUPFAM" id="SSF56425">
    <property type="entry name" value="Succinate dehydrogenase/fumarate reductase flavoprotein, catalytic domain"/>
    <property type="match status" value="1"/>
</dbReference>
<dbReference type="Gene3D" id="3.50.50.60">
    <property type="entry name" value="FAD/NAD(P)-binding domain"/>
    <property type="match status" value="1"/>
</dbReference>
<dbReference type="InterPro" id="IPR027477">
    <property type="entry name" value="Succ_DH/fumarate_Rdtase_cat_sf"/>
</dbReference>
<accession>A0A382T5W0</accession>
<dbReference type="PANTHER" id="PTHR43400:SF10">
    <property type="entry name" value="3-OXOSTEROID 1-DEHYDROGENASE"/>
    <property type="match status" value="1"/>
</dbReference>
<keyword evidence="3" id="KW-0274">FAD</keyword>
<dbReference type="AlphaFoldDB" id="A0A382T5W0"/>
<dbReference type="GO" id="GO:0016491">
    <property type="term" value="F:oxidoreductase activity"/>
    <property type="evidence" value="ECO:0007669"/>
    <property type="project" value="UniProtKB-KW"/>
</dbReference>
<dbReference type="Gene3D" id="3.90.700.10">
    <property type="entry name" value="Succinate dehydrogenase/fumarate reductase flavoprotein, catalytic domain"/>
    <property type="match status" value="1"/>
</dbReference>
<organism evidence="6">
    <name type="scientific">marine metagenome</name>
    <dbReference type="NCBI Taxonomy" id="408172"/>
    <lineage>
        <taxon>unclassified sequences</taxon>
        <taxon>metagenomes</taxon>
        <taxon>ecological metagenomes</taxon>
    </lineage>
</organism>
<feature type="non-terminal residue" evidence="6">
    <location>
        <position position="1"/>
    </location>
</feature>
<comment type="cofactor">
    <cofactor evidence="1">
        <name>FAD</name>
        <dbReference type="ChEBI" id="CHEBI:57692"/>
    </cofactor>
</comment>
<reference evidence="6" key="1">
    <citation type="submission" date="2018-05" db="EMBL/GenBank/DDBJ databases">
        <authorList>
            <person name="Lanie J.A."/>
            <person name="Ng W.-L."/>
            <person name="Kazmierczak K.M."/>
            <person name="Andrzejewski T.M."/>
            <person name="Davidsen T.M."/>
            <person name="Wayne K.J."/>
            <person name="Tettelin H."/>
            <person name="Glass J.I."/>
            <person name="Rusch D."/>
            <person name="Podicherti R."/>
            <person name="Tsui H.-C.T."/>
            <person name="Winkler M.E."/>
        </authorList>
    </citation>
    <scope>NUCLEOTIDE SEQUENCE</scope>
</reference>
<evidence type="ECO:0000313" key="6">
    <source>
        <dbReference type="EMBL" id="SVD16701.1"/>
    </source>
</evidence>
<dbReference type="Pfam" id="PF00890">
    <property type="entry name" value="FAD_binding_2"/>
    <property type="match status" value="1"/>
</dbReference>
<evidence type="ECO:0000259" key="5">
    <source>
        <dbReference type="Pfam" id="PF00890"/>
    </source>
</evidence>
<dbReference type="InterPro" id="IPR003953">
    <property type="entry name" value="FAD-dep_OxRdtase_2_FAD-bd"/>
</dbReference>
<gene>
    <name evidence="6" type="ORF">METZ01_LOCUS369555</name>
</gene>
<evidence type="ECO:0000256" key="3">
    <source>
        <dbReference type="ARBA" id="ARBA00022827"/>
    </source>
</evidence>
<proteinExistence type="predicted"/>
<dbReference type="SUPFAM" id="SSF51905">
    <property type="entry name" value="FAD/NAD(P)-binding domain"/>
    <property type="match status" value="1"/>
</dbReference>
<evidence type="ECO:0000256" key="1">
    <source>
        <dbReference type="ARBA" id="ARBA00001974"/>
    </source>
</evidence>
<keyword evidence="2" id="KW-0285">Flavoprotein</keyword>
<dbReference type="InterPro" id="IPR050315">
    <property type="entry name" value="FAD-oxidoreductase_2"/>
</dbReference>
<name>A0A382T5W0_9ZZZZ</name>
<dbReference type="GO" id="GO:0008202">
    <property type="term" value="P:steroid metabolic process"/>
    <property type="evidence" value="ECO:0007669"/>
    <property type="project" value="UniProtKB-ARBA"/>
</dbReference>
<keyword evidence="4" id="KW-0560">Oxidoreductase</keyword>
<dbReference type="InterPro" id="IPR036188">
    <property type="entry name" value="FAD/NAD-bd_sf"/>
</dbReference>
<dbReference type="PANTHER" id="PTHR43400">
    <property type="entry name" value="FUMARATE REDUCTASE"/>
    <property type="match status" value="1"/>
</dbReference>
<protein>
    <recommendedName>
        <fullName evidence="5">FAD-dependent oxidoreductase 2 FAD-binding domain-containing protein</fullName>
    </recommendedName>
</protein>
<evidence type="ECO:0000256" key="4">
    <source>
        <dbReference type="ARBA" id="ARBA00023002"/>
    </source>
</evidence>
<dbReference type="EMBL" id="UINC01133641">
    <property type="protein sequence ID" value="SVD16701.1"/>
    <property type="molecule type" value="Genomic_DNA"/>
</dbReference>
<evidence type="ECO:0000256" key="2">
    <source>
        <dbReference type="ARBA" id="ARBA00022630"/>
    </source>
</evidence>